<dbReference type="SMART" id="SM00357">
    <property type="entry name" value="CSP"/>
    <property type="match status" value="1"/>
</dbReference>
<dbReference type="PROSITE" id="PS51857">
    <property type="entry name" value="CSD_2"/>
    <property type="match status" value="1"/>
</dbReference>
<dbReference type="Pfam" id="PF00313">
    <property type="entry name" value="CSD"/>
    <property type="match status" value="1"/>
</dbReference>
<name>A0ABD3MS96_9STRA</name>
<dbReference type="Proteomes" id="UP001530293">
    <property type="component" value="Unassembled WGS sequence"/>
</dbReference>
<evidence type="ECO:0000313" key="3">
    <source>
        <dbReference type="Proteomes" id="UP001530293"/>
    </source>
</evidence>
<evidence type="ECO:0000259" key="1">
    <source>
        <dbReference type="PROSITE" id="PS51857"/>
    </source>
</evidence>
<reference evidence="2 3" key="1">
    <citation type="submission" date="2024-10" db="EMBL/GenBank/DDBJ databases">
        <title>Updated reference genomes for cyclostephanoid diatoms.</title>
        <authorList>
            <person name="Roberts W.R."/>
            <person name="Alverson A.J."/>
        </authorList>
    </citation>
    <scope>NUCLEOTIDE SEQUENCE [LARGE SCALE GENOMIC DNA]</scope>
    <source>
        <strain evidence="2 3">AJA232-27</strain>
    </source>
</reference>
<sequence length="191" mass="19290">MFRLIASTAARARSVSIVVSRTTAPSSTSSSSSSSVWSTSSSSSSRIITLPRALFSNSASNSASSSSSAKLTGTVKWFDTKKGYGFITPDDGTPDLFVHQTSIHASGFRSLGDGEVVEYEVVNEPNGKSKAIHVTGPDGNYVQGAPRRMSGYNDDNEGYGGGGGGGGRGGYGGGGGGGYGGGGYGGGGERY</sequence>
<dbReference type="InterPro" id="IPR012340">
    <property type="entry name" value="NA-bd_OB-fold"/>
</dbReference>
<dbReference type="PROSITE" id="PS00352">
    <property type="entry name" value="CSD_1"/>
    <property type="match status" value="1"/>
</dbReference>
<accession>A0ABD3MS96</accession>
<keyword evidence="3" id="KW-1185">Reference proteome</keyword>
<dbReference type="Gene3D" id="2.40.50.140">
    <property type="entry name" value="Nucleic acid-binding proteins"/>
    <property type="match status" value="1"/>
</dbReference>
<comment type="caution">
    <text evidence="2">The sequence shown here is derived from an EMBL/GenBank/DDBJ whole genome shotgun (WGS) entry which is preliminary data.</text>
</comment>
<dbReference type="SUPFAM" id="SSF50249">
    <property type="entry name" value="Nucleic acid-binding proteins"/>
    <property type="match status" value="1"/>
</dbReference>
<dbReference type="CDD" id="cd04458">
    <property type="entry name" value="CSP_CDS"/>
    <property type="match status" value="1"/>
</dbReference>
<gene>
    <name evidence="2" type="ORF">ACHAWU_007451</name>
</gene>
<proteinExistence type="predicted"/>
<dbReference type="PRINTS" id="PR00050">
    <property type="entry name" value="COLDSHOCK"/>
</dbReference>
<dbReference type="PANTHER" id="PTHR46565:SF20">
    <property type="entry name" value="COLD SHOCK DOMAIN-CONTAINING PROTEIN 4"/>
    <property type="match status" value="1"/>
</dbReference>
<dbReference type="InterPro" id="IPR019844">
    <property type="entry name" value="CSD_CS"/>
</dbReference>
<dbReference type="InterPro" id="IPR002059">
    <property type="entry name" value="CSP_DNA-bd"/>
</dbReference>
<dbReference type="EMBL" id="JALLBG020000080">
    <property type="protein sequence ID" value="KAL3766788.1"/>
    <property type="molecule type" value="Genomic_DNA"/>
</dbReference>
<dbReference type="PANTHER" id="PTHR46565">
    <property type="entry name" value="COLD SHOCK DOMAIN PROTEIN 2"/>
    <property type="match status" value="1"/>
</dbReference>
<dbReference type="InterPro" id="IPR011129">
    <property type="entry name" value="CSD"/>
</dbReference>
<evidence type="ECO:0000313" key="2">
    <source>
        <dbReference type="EMBL" id="KAL3766788.1"/>
    </source>
</evidence>
<feature type="domain" description="CSD" evidence="1">
    <location>
        <begin position="70"/>
        <end position="136"/>
    </location>
</feature>
<dbReference type="AlphaFoldDB" id="A0ABD3MS96"/>
<organism evidence="2 3">
    <name type="scientific">Discostella pseudostelligera</name>
    <dbReference type="NCBI Taxonomy" id="259834"/>
    <lineage>
        <taxon>Eukaryota</taxon>
        <taxon>Sar</taxon>
        <taxon>Stramenopiles</taxon>
        <taxon>Ochrophyta</taxon>
        <taxon>Bacillariophyta</taxon>
        <taxon>Coscinodiscophyceae</taxon>
        <taxon>Thalassiosirophycidae</taxon>
        <taxon>Stephanodiscales</taxon>
        <taxon>Stephanodiscaceae</taxon>
        <taxon>Discostella</taxon>
    </lineage>
</organism>
<protein>
    <recommendedName>
        <fullName evidence="1">CSD domain-containing protein</fullName>
    </recommendedName>
</protein>